<dbReference type="Proteomes" id="UP000030752">
    <property type="component" value="Unassembled WGS sequence"/>
</dbReference>
<accession>W2SEL8</accession>
<sequence>MAVVIVYCYTNKLCIPAIETVWPDYFTVGAPSDAEKPTLDTKCMFLLADRLLLVDLANKAGVEFLNTFKVKISVSQAGSTGLLPFLRASYKRLPTTDLMLKPLLTGWLVSEATMYSHFGRQSWSDLVKLLIEEDPTTFFAARFVGQKAIYEKDDKSVLETLLPKFQ</sequence>
<proteinExistence type="predicted"/>
<organism evidence="1 2">
    <name type="scientific">Cyphellophora europaea (strain CBS 101466)</name>
    <name type="common">Phialophora europaea</name>
    <dbReference type="NCBI Taxonomy" id="1220924"/>
    <lineage>
        <taxon>Eukaryota</taxon>
        <taxon>Fungi</taxon>
        <taxon>Dikarya</taxon>
        <taxon>Ascomycota</taxon>
        <taxon>Pezizomycotina</taxon>
        <taxon>Eurotiomycetes</taxon>
        <taxon>Chaetothyriomycetidae</taxon>
        <taxon>Chaetothyriales</taxon>
        <taxon>Cyphellophoraceae</taxon>
        <taxon>Cyphellophora</taxon>
    </lineage>
</organism>
<gene>
    <name evidence="1" type="ORF">HMPREF1541_01327</name>
</gene>
<evidence type="ECO:0000313" key="1">
    <source>
        <dbReference type="EMBL" id="ETN47137.1"/>
    </source>
</evidence>
<protein>
    <submittedName>
        <fullName evidence="1">Uncharacterized protein</fullName>
    </submittedName>
</protein>
<dbReference type="VEuPathDB" id="FungiDB:HMPREF1541_01327"/>
<dbReference type="HOGENOM" id="CLU_1602651_0_0_1"/>
<reference evidence="1 2" key="1">
    <citation type="submission" date="2013-03" db="EMBL/GenBank/DDBJ databases">
        <title>The Genome Sequence of Phialophora europaea CBS 101466.</title>
        <authorList>
            <consortium name="The Broad Institute Genomics Platform"/>
            <person name="Cuomo C."/>
            <person name="de Hoog S."/>
            <person name="Gorbushina A."/>
            <person name="Walker B."/>
            <person name="Young S.K."/>
            <person name="Zeng Q."/>
            <person name="Gargeya S."/>
            <person name="Fitzgerald M."/>
            <person name="Haas B."/>
            <person name="Abouelleil A."/>
            <person name="Allen A.W."/>
            <person name="Alvarado L."/>
            <person name="Arachchi H.M."/>
            <person name="Berlin A.M."/>
            <person name="Chapman S.B."/>
            <person name="Gainer-Dewar J."/>
            <person name="Goldberg J."/>
            <person name="Griggs A."/>
            <person name="Gujja S."/>
            <person name="Hansen M."/>
            <person name="Howarth C."/>
            <person name="Imamovic A."/>
            <person name="Ireland A."/>
            <person name="Larimer J."/>
            <person name="McCowan C."/>
            <person name="Murphy C."/>
            <person name="Pearson M."/>
            <person name="Poon T.W."/>
            <person name="Priest M."/>
            <person name="Roberts A."/>
            <person name="Saif S."/>
            <person name="Shea T."/>
            <person name="Sisk P."/>
            <person name="Sykes S."/>
            <person name="Wortman J."/>
            <person name="Nusbaum C."/>
            <person name="Birren B."/>
        </authorList>
    </citation>
    <scope>NUCLEOTIDE SEQUENCE [LARGE SCALE GENOMIC DNA]</scope>
    <source>
        <strain evidence="1 2">CBS 101466</strain>
    </source>
</reference>
<keyword evidence="2" id="KW-1185">Reference proteome</keyword>
<dbReference type="RefSeq" id="XP_008711849.1">
    <property type="nucleotide sequence ID" value="XM_008713627.1"/>
</dbReference>
<dbReference type="GeneID" id="19968666"/>
<dbReference type="AlphaFoldDB" id="W2SEL8"/>
<dbReference type="EMBL" id="KB822711">
    <property type="protein sequence ID" value="ETN47137.1"/>
    <property type="molecule type" value="Genomic_DNA"/>
</dbReference>
<evidence type="ECO:0000313" key="2">
    <source>
        <dbReference type="Proteomes" id="UP000030752"/>
    </source>
</evidence>
<name>W2SEL8_CYPE1</name>
<dbReference type="InParanoid" id="W2SEL8"/>